<dbReference type="eggNOG" id="ENOG502ZBVJ">
    <property type="taxonomic scope" value="Bacteria"/>
</dbReference>
<dbReference type="InterPro" id="IPR019029">
    <property type="entry name" value="T3SS_PrgH/EprH-like"/>
</dbReference>
<dbReference type="Gene3D" id="2.60.200.20">
    <property type="match status" value="1"/>
</dbReference>
<dbReference type="RefSeq" id="WP_011411891.1">
    <property type="nucleotide sequence ID" value="NC_007712.1"/>
</dbReference>
<dbReference type="InterPro" id="IPR013387">
    <property type="entry name" value="T3SS_PrgH/EprH"/>
</dbReference>
<evidence type="ECO:0000256" key="1">
    <source>
        <dbReference type="SAM" id="Phobius"/>
    </source>
</evidence>
<dbReference type="Proteomes" id="UP000001932">
    <property type="component" value="Chromosome"/>
</dbReference>
<proteinExistence type="predicted"/>
<evidence type="ECO:0000313" key="2">
    <source>
        <dbReference type="EMBL" id="BAE75354.1"/>
    </source>
</evidence>
<dbReference type="KEGG" id="sgl:SG2079"/>
<dbReference type="Pfam" id="PF09480">
    <property type="entry name" value="PrgH"/>
    <property type="match status" value="1"/>
</dbReference>
<evidence type="ECO:0000313" key="3">
    <source>
        <dbReference type="Proteomes" id="UP000001932"/>
    </source>
</evidence>
<dbReference type="Gene3D" id="3.30.70.1770">
    <property type="match status" value="1"/>
</dbReference>
<dbReference type="AlphaFoldDB" id="Q2NR71"/>
<dbReference type="Gene3D" id="3.30.70.1780">
    <property type="match status" value="1"/>
</dbReference>
<dbReference type="STRING" id="343509.SG2079"/>
<name>Q2NR71_SODGM</name>
<sequence length="395" mass="43940">MMNKENDHVTLYQDGLVLRLLNGLLKGCEYRLNAPVTLFVASDAAQAERRHEPPFLPPETIFIPHLQGGVNFEIVIDFVAPHKSALRVLVDGGISETPLVTNRVLTAGPQALVVRPAAAAWDDTILNFQEMPAPAMTTQRRRRGSMVLLSLMVLVGAGYLLQNYAIPGHEDAAALGKQLTGAQGKFHLLPGKDGSLYMLASSERDAALGRQSLVRHPTAAVKVVSCDDERRRVHEWLGRYYPWLGLHRIHIDDPSAPQLILSRQRAVLSPAERERLSAALLDILPYARQISFGHLDDDAVASDAENGLRQLAIGYARVDHPDSVTFVINGALEDGERQRIRRYLEAFKQRWSSNYVQFTVELRDDPIAGKSFSYGQQNFVKPNAGHWYFTPSSSH</sequence>
<keyword evidence="1" id="KW-1133">Transmembrane helix</keyword>
<organism evidence="2 3">
    <name type="scientific">Sodalis glossinidius (strain morsitans)</name>
    <dbReference type="NCBI Taxonomy" id="343509"/>
    <lineage>
        <taxon>Bacteria</taxon>
        <taxon>Pseudomonadati</taxon>
        <taxon>Pseudomonadota</taxon>
        <taxon>Gammaproteobacteria</taxon>
        <taxon>Enterobacterales</taxon>
        <taxon>Bruguierivoracaceae</taxon>
        <taxon>Sodalis</taxon>
    </lineage>
</organism>
<reference evidence="2 3" key="1">
    <citation type="journal article" date="2006" name="Genome Res.">
        <title>Massive genome erosion and functional adaptations provide insights into the symbiotic lifestyle of Sodalis glossinidius in the tsetse host.</title>
        <authorList>
            <person name="Toh H."/>
            <person name="Weiss B.L."/>
            <person name="Perkin S.A.H."/>
            <person name="Yamashita A."/>
            <person name="Oshima K."/>
            <person name="Hattori M."/>
            <person name="Aksoy S."/>
        </authorList>
    </citation>
    <scope>NUCLEOTIDE SEQUENCE [LARGE SCALE GENOMIC DNA]</scope>
    <source>
        <strain evidence="3">morsitans</strain>
    </source>
</reference>
<dbReference type="HOGENOM" id="CLU_054956_1_0_6"/>
<protein>
    <submittedName>
        <fullName evidence="2">Type III secretion apparatus</fullName>
    </submittedName>
</protein>
<dbReference type="NCBIfam" id="TIGR02554">
    <property type="entry name" value="PrgH"/>
    <property type="match status" value="1"/>
</dbReference>
<feature type="transmembrane region" description="Helical" evidence="1">
    <location>
        <begin position="144"/>
        <end position="161"/>
    </location>
</feature>
<dbReference type="GO" id="GO:0016020">
    <property type="term" value="C:membrane"/>
    <property type="evidence" value="ECO:0007669"/>
    <property type="project" value="InterPro"/>
</dbReference>
<keyword evidence="3" id="KW-1185">Reference proteome</keyword>
<dbReference type="BioCyc" id="SGLO343509:SGP1_RS19105-MONOMER"/>
<keyword evidence="1" id="KW-0812">Transmembrane</keyword>
<accession>Q2NR71</accession>
<gene>
    <name evidence="2" type="ordered locus">SG2079</name>
</gene>
<dbReference type="NCBIfam" id="NF011855">
    <property type="entry name" value="PRK15327.1"/>
    <property type="match status" value="1"/>
</dbReference>
<dbReference type="EMBL" id="AP008232">
    <property type="protein sequence ID" value="BAE75354.1"/>
    <property type="molecule type" value="Genomic_DNA"/>
</dbReference>
<dbReference type="OrthoDB" id="9035799at2"/>
<keyword evidence="1" id="KW-0472">Membrane</keyword>
<dbReference type="Gene3D" id="3.30.300.170">
    <property type="match status" value="1"/>
</dbReference>